<evidence type="ECO:0000256" key="6">
    <source>
        <dbReference type="ARBA" id="ARBA00023015"/>
    </source>
</evidence>
<keyword evidence="8" id="KW-0804">Transcription</keyword>
<keyword evidence="6" id="KW-0805">Transcription regulation</keyword>
<keyword evidence="13" id="KW-1185">Reference proteome</keyword>
<dbReference type="InterPro" id="IPR003656">
    <property type="entry name" value="Znf_BED"/>
</dbReference>
<dbReference type="Pfam" id="PF05699">
    <property type="entry name" value="Dimer_Tnp_hAT"/>
    <property type="match status" value="1"/>
</dbReference>
<keyword evidence="9" id="KW-0539">Nucleus</keyword>
<dbReference type="InterPro" id="IPR052035">
    <property type="entry name" value="ZnF_BED_domain_contain"/>
</dbReference>
<organism evidence="12 13">
    <name type="scientific">Jatropha curcas</name>
    <name type="common">Barbados nut</name>
    <dbReference type="NCBI Taxonomy" id="180498"/>
    <lineage>
        <taxon>Eukaryota</taxon>
        <taxon>Viridiplantae</taxon>
        <taxon>Streptophyta</taxon>
        <taxon>Embryophyta</taxon>
        <taxon>Tracheophyta</taxon>
        <taxon>Spermatophyta</taxon>
        <taxon>Magnoliopsida</taxon>
        <taxon>eudicotyledons</taxon>
        <taxon>Gunneridae</taxon>
        <taxon>Pentapetalae</taxon>
        <taxon>rosids</taxon>
        <taxon>fabids</taxon>
        <taxon>Malpighiales</taxon>
        <taxon>Euphorbiaceae</taxon>
        <taxon>Crotonoideae</taxon>
        <taxon>Jatropheae</taxon>
        <taxon>Jatropha</taxon>
    </lineage>
</organism>
<feature type="domain" description="BED-type" evidence="11">
    <location>
        <begin position="13"/>
        <end position="66"/>
    </location>
</feature>
<evidence type="ECO:0000313" key="13">
    <source>
        <dbReference type="Proteomes" id="UP000027138"/>
    </source>
</evidence>
<dbReference type="InterPro" id="IPR025525">
    <property type="entry name" value="hAT-like_transposase_RNase-H"/>
</dbReference>
<proteinExistence type="predicted"/>
<comment type="subunit">
    <text evidence="2">Homodimer.</text>
</comment>
<dbReference type="PROSITE" id="PS50808">
    <property type="entry name" value="ZF_BED"/>
    <property type="match status" value="1"/>
</dbReference>
<name>A0A067L2L1_JATCU</name>
<evidence type="ECO:0000256" key="10">
    <source>
        <dbReference type="PROSITE-ProRule" id="PRU00027"/>
    </source>
</evidence>
<keyword evidence="4 10" id="KW-0863">Zinc-finger</keyword>
<dbReference type="PANTHER" id="PTHR46481">
    <property type="entry name" value="ZINC FINGER BED DOMAIN-CONTAINING PROTEIN 4"/>
    <property type="match status" value="1"/>
</dbReference>
<evidence type="ECO:0000256" key="9">
    <source>
        <dbReference type="ARBA" id="ARBA00023242"/>
    </source>
</evidence>
<dbReference type="InterPro" id="IPR008906">
    <property type="entry name" value="HATC_C_dom"/>
</dbReference>
<evidence type="ECO:0000256" key="8">
    <source>
        <dbReference type="ARBA" id="ARBA00023163"/>
    </source>
</evidence>
<evidence type="ECO:0000256" key="2">
    <source>
        <dbReference type="ARBA" id="ARBA00011738"/>
    </source>
</evidence>
<accession>A0A067L2L1</accession>
<dbReference type="InterPro" id="IPR012337">
    <property type="entry name" value="RNaseH-like_sf"/>
</dbReference>
<keyword evidence="3" id="KW-0479">Metal-binding</keyword>
<dbReference type="GO" id="GO:0003677">
    <property type="term" value="F:DNA binding"/>
    <property type="evidence" value="ECO:0007669"/>
    <property type="project" value="UniProtKB-KW"/>
</dbReference>
<dbReference type="AlphaFoldDB" id="A0A067L2L1"/>
<dbReference type="GO" id="GO:0008270">
    <property type="term" value="F:zinc ion binding"/>
    <property type="evidence" value="ECO:0007669"/>
    <property type="project" value="UniProtKB-KW"/>
</dbReference>
<evidence type="ECO:0000256" key="3">
    <source>
        <dbReference type="ARBA" id="ARBA00022723"/>
    </source>
</evidence>
<evidence type="ECO:0000256" key="1">
    <source>
        <dbReference type="ARBA" id="ARBA00004123"/>
    </source>
</evidence>
<dbReference type="GO" id="GO:0009791">
    <property type="term" value="P:post-embryonic development"/>
    <property type="evidence" value="ECO:0007669"/>
    <property type="project" value="UniProtKB-ARBA"/>
</dbReference>
<dbReference type="PANTHER" id="PTHR46481:SF10">
    <property type="entry name" value="ZINC FINGER BED DOMAIN-CONTAINING PROTEIN 39"/>
    <property type="match status" value="1"/>
</dbReference>
<dbReference type="InterPro" id="IPR036236">
    <property type="entry name" value="Znf_C2H2_sf"/>
</dbReference>
<sequence length="670" mass="77120">MDVSDAVIVKSSRLKSLVWNDFDRVKKGDTFVAVCRHCKKKLSGSSTSGTSHLRNHLIRCQRRTNHGITQYTNHGVGQYFTPREKKKEGALALANTDIDQEQRRDEPLIVVNYKFDQGLVKDEAVTLARSNFDQRRSQFDIARMIILHGYPIQMVEHAGFRIFVKNLQPLFELVTSDRVEADCVDIYLQEKQKVYELLDKLSGKISLSANTWSAEDNAQYLCLAANYVDEAWQLKKKILNFILVDPTHTDDVHSEVIMSCLMDWDIDRKLFSMTFDSHSANDNVVHRIRDRLSQNRFLYCNGMLFDVRCAANLLNLMVHDALEALSEVTQKIRESIRYVRSSQVTLMKFNEIALQGGIESQKCLCLDNLLQWDSTYSMLEVALEYRWAFSLLQAQDPAYASCPTDLEWDRARTITSYLKHFVEVTNVFVKNKYPTSNIYFPEICDIHLQLIEWCKNSDDFIRSTVMKMKNKFDEYWEKCSFALAVAAMLDPRFKLKLIEYYYQQLFGTGSGELIDEVFEYIKALYNEHSIGSPLASFDQGLTCQVSGSTGSLPGTGTGRDCKDRLTGFDKFLHETNQSQGAKSDLDKYLEEPLFPRSVDFNILNWWKVHTPRYPILAMMARNILGIPMSKVTPEFAFSNGGRALDREWSSLRPTTIQALMCSQNWMGEIR</sequence>
<evidence type="ECO:0000256" key="5">
    <source>
        <dbReference type="ARBA" id="ARBA00022833"/>
    </source>
</evidence>
<comment type="subcellular location">
    <subcellularLocation>
        <location evidence="1">Nucleus</location>
    </subcellularLocation>
</comment>
<dbReference type="SUPFAM" id="SSF53098">
    <property type="entry name" value="Ribonuclease H-like"/>
    <property type="match status" value="1"/>
</dbReference>
<evidence type="ECO:0000259" key="11">
    <source>
        <dbReference type="PROSITE" id="PS50808"/>
    </source>
</evidence>
<dbReference type="Proteomes" id="UP000027138">
    <property type="component" value="Unassembled WGS sequence"/>
</dbReference>
<dbReference type="GO" id="GO:0046983">
    <property type="term" value="F:protein dimerization activity"/>
    <property type="evidence" value="ECO:0007669"/>
    <property type="project" value="InterPro"/>
</dbReference>
<evidence type="ECO:0000313" key="12">
    <source>
        <dbReference type="EMBL" id="KDP42662.1"/>
    </source>
</evidence>
<protein>
    <recommendedName>
        <fullName evidence="11">BED-type domain-containing protein</fullName>
    </recommendedName>
</protein>
<dbReference type="SUPFAM" id="SSF57667">
    <property type="entry name" value="beta-beta-alpha zinc fingers"/>
    <property type="match status" value="1"/>
</dbReference>
<gene>
    <name evidence="12" type="ORF">JCGZ_00166</name>
</gene>
<dbReference type="EMBL" id="KK914289">
    <property type="protein sequence ID" value="KDP42662.1"/>
    <property type="molecule type" value="Genomic_DNA"/>
</dbReference>
<dbReference type="Pfam" id="PF02892">
    <property type="entry name" value="zf-BED"/>
    <property type="match status" value="1"/>
</dbReference>
<dbReference type="STRING" id="180498.A0A067L2L1"/>
<dbReference type="SMART" id="SM00614">
    <property type="entry name" value="ZnF_BED"/>
    <property type="match status" value="1"/>
</dbReference>
<keyword evidence="7" id="KW-0238">DNA-binding</keyword>
<keyword evidence="5" id="KW-0862">Zinc</keyword>
<dbReference type="Pfam" id="PF14372">
    <property type="entry name" value="hAT-like_RNase-H"/>
    <property type="match status" value="1"/>
</dbReference>
<dbReference type="GO" id="GO:0005634">
    <property type="term" value="C:nucleus"/>
    <property type="evidence" value="ECO:0007669"/>
    <property type="project" value="UniProtKB-SubCell"/>
</dbReference>
<evidence type="ECO:0000256" key="4">
    <source>
        <dbReference type="ARBA" id="ARBA00022771"/>
    </source>
</evidence>
<reference evidence="12 13" key="1">
    <citation type="journal article" date="2014" name="PLoS ONE">
        <title>Global Analysis of Gene Expression Profiles in Physic Nut (Jatropha curcas L.) Seedlings Exposed to Salt Stress.</title>
        <authorList>
            <person name="Zhang L."/>
            <person name="Zhang C."/>
            <person name="Wu P."/>
            <person name="Chen Y."/>
            <person name="Li M."/>
            <person name="Jiang H."/>
            <person name="Wu G."/>
        </authorList>
    </citation>
    <scope>NUCLEOTIDE SEQUENCE [LARGE SCALE GENOMIC DNA]</scope>
    <source>
        <strain evidence="13">cv. GZQX0401</strain>
        <tissue evidence="12">Young leaves</tissue>
    </source>
</reference>
<evidence type="ECO:0000256" key="7">
    <source>
        <dbReference type="ARBA" id="ARBA00023125"/>
    </source>
</evidence>
<dbReference type="OrthoDB" id="1607513at2759"/>